<evidence type="ECO:0000313" key="4">
    <source>
        <dbReference type="Proteomes" id="UP001207654"/>
    </source>
</evidence>
<dbReference type="PANTHER" id="PTHR34109:SF1">
    <property type="entry name" value="VOC DOMAIN-CONTAINING PROTEIN"/>
    <property type="match status" value="1"/>
</dbReference>
<feature type="compositionally biased region" description="Polar residues" evidence="1">
    <location>
        <begin position="117"/>
        <end position="128"/>
    </location>
</feature>
<evidence type="ECO:0000259" key="2">
    <source>
        <dbReference type="PROSITE" id="PS51819"/>
    </source>
</evidence>
<dbReference type="EMBL" id="JAPNKA010000001">
    <property type="protein sequence ID" value="MCY1074024.1"/>
    <property type="molecule type" value="Genomic_DNA"/>
</dbReference>
<feature type="compositionally biased region" description="Basic and acidic residues" evidence="1">
    <location>
        <begin position="103"/>
        <end position="113"/>
    </location>
</feature>
<keyword evidence="4" id="KW-1185">Reference proteome</keyword>
<organism evidence="3 4">
    <name type="scientific">Archangium lansingense</name>
    <dbReference type="NCBI Taxonomy" id="2995310"/>
    <lineage>
        <taxon>Bacteria</taxon>
        <taxon>Pseudomonadati</taxon>
        <taxon>Myxococcota</taxon>
        <taxon>Myxococcia</taxon>
        <taxon>Myxococcales</taxon>
        <taxon>Cystobacterineae</taxon>
        <taxon>Archangiaceae</taxon>
        <taxon>Archangium</taxon>
    </lineage>
</organism>
<accession>A0ABT3ZXA2</accession>
<evidence type="ECO:0000256" key="1">
    <source>
        <dbReference type="SAM" id="MobiDB-lite"/>
    </source>
</evidence>
<proteinExistence type="predicted"/>
<dbReference type="Gene3D" id="3.30.720.120">
    <property type="match status" value="1"/>
</dbReference>
<dbReference type="InterPro" id="IPR004360">
    <property type="entry name" value="Glyas_Fos-R_dOase_dom"/>
</dbReference>
<dbReference type="SUPFAM" id="SSF54593">
    <property type="entry name" value="Glyoxalase/Bleomycin resistance protein/Dihydroxybiphenyl dioxygenase"/>
    <property type="match status" value="1"/>
</dbReference>
<feature type="domain" description="VOC" evidence="2">
    <location>
        <begin position="9"/>
        <end position="126"/>
    </location>
</feature>
<dbReference type="Proteomes" id="UP001207654">
    <property type="component" value="Unassembled WGS sequence"/>
</dbReference>
<name>A0ABT3ZXA2_9BACT</name>
<reference evidence="3 4" key="1">
    <citation type="submission" date="2022-11" db="EMBL/GenBank/DDBJ databases">
        <title>Minimal conservation of predation-associated metabolite biosynthetic gene clusters underscores biosynthetic potential of Myxococcota including descriptions for ten novel species: Archangium lansinium sp. nov., Myxococcus landrumus sp. nov., Nannocystis bai.</title>
        <authorList>
            <person name="Ahearne A."/>
            <person name="Stevens C."/>
            <person name="Phillips K."/>
        </authorList>
    </citation>
    <scope>NUCLEOTIDE SEQUENCE [LARGE SCALE GENOMIC DNA]</scope>
    <source>
        <strain evidence="3 4">MIWBW</strain>
    </source>
</reference>
<feature type="region of interest" description="Disordered" evidence="1">
    <location>
        <begin position="94"/>
        <end position="128"/>
    </location>
</feature>
<protein>
    <submittedName>
        <fullName evidence="3">VOC family protein</fullName>
    </submittedName>
</protein>
<evidence type="ECO:0000313" key="3">
    <source>
        <dbReference type="EMBL" id="MCY1074024.1"/>
    </source>
</evidence>
<dbReference type="Gene3D" id="3.30.720.110">
    <property type="match status" value="1"/>
</dbReference>
<dbReference type="CDD" id="cd07246">
    <property type="entry name" value="VOC_like"/>
    <property type="match status" value="1"/>
</dbReference>
<dbReference type="RefSeq" id="WP_267533008.1">
    <property type="nucleotide sequence ID" value="NZ_JAPNKA010000001.1"/>
</dbReference>
<gene>
    <name evidence="3" type="ORF">OV287_05955</name>
</gene>
<dbReference type="InterPro" id="IPR037523">
    <property type="entry name" value="VOC_core"/>
</dbReference>
<dbReference type="InterPro" id="IPR029068">
    <property type="entry name" value="Glyas_Bleomycin-R_OHBP_Dase"/>
</dbReference>
<dbReference type="Pfam" id="PF00903">
    <property type="entry name" value="Glyoxalase"/>
    <property type="match status" value="1"/>
</dbReference>
<dbReference type="PROSITE" id="PS51819">
    <property type="entry name" value="VOC"/>
    <property type="match status" value="1"/>
</dbReference>
<dbReference type="PANTHER" id="PTHR34109">
    <property type="entry name" value="BNAUNNG04460D PROTEIN-RELATED"/>
    <property type="match status" value="1"/>
</dbReference>
<comment type="caution">
    <text evidence="3">The sequence shown here is derived from an EMBL/GenBank/DDBJ whole genome shotgun (WGS) entry which is preliminary data.</text>
</comment>
<sequence length="128" mass="14208">MNRPYKPEGYASVSVYVMANGAQRVIDFLKKTFDATELRRYDNPDGSIMHAEVRIDDTVVMLADGGGSFPAFPVWLHVYVPDVDATYRRALAAGGVSVQEPQQKGDPDRRGGVKDPSGNTWWISTQME</sequence>